<dbReference type="InterPro" id="IPR026961">
    <property type="entry name" value="PGG_dom"/>
</dbReference>
<sequence>MASAACNESPSPSMGSNAPAGATDDEAKALAAKCRCECQPPPRDLQNKEEEDAWTGLVAIESIMHPRLLAAASNGKWGELNFLLNREDAQAQGSSMHDQLEACSFTDLPPQGANIDVEDGSHLQAPPLPSAGSPLESVTFAEKDSLLHVVAANGDGDNFLKCAKLIYSKAKHLLLKPNGMDDTPLHCAARVGNSNMVSQLIQLARGDNAVERLLRMENAKKETALHEAVRICDNPLVKVLLKADSKLATFPKQGTSPLYLSVLLEQDAIAQTLHDMSEDNNISYSGPSGQNALHAAVLRRPGLATRLLEWNKSLSTERDENGSTPLHFATLGEKSISAPSLMELQRIGRWRRLAKELFQANPVALYVPNDDGLFPIHVAASVDDERYITIFVDKYPRCAGLRDIMGRTFLHVAVEKGSWKVVRYTLKTKSLAWILNIQDRGGNTALHLAVQASHFCIFLYLFQNRRVHLSMTNAQGQTPLDIADTKVPKGLLYFQNPEAQIFQALRFLGGTRGASRLHHHLGKNYGGIHQGRPDYEKEELENIKETTQSLCVGSVLIATVAFGAAFALPGGYRQDDGTPIFAGRYTFRAFVMANTFAFVFSTMATVGLMYSGSPVFNTRIRKWRSTIAYLFMEISVTCLVAAFALAGFLVLGSDAHKTALAICFISPSVVLFNNGENLLNVIRLATTVYKRNGLHHLSFLVHAGRVVGYTPFLALLPIPFIFVWAAYGRDHSISPAPGPAH</sequence>
<feature type="compositionally biased region" description="Polar residues" evidence="7">
    <location>
        <begin position="1"/>
        <end position="16"/>
    </location>
</feature>
<feature type="transmembrane region" description="Helical" evidence="8">
    <location>
        <begin position="589"/>
        <end position="610"/>
    </location>
</feature>
<keyword evidence="6 8" id="KW-0472">Membrane</keyword>
<dbReference type="PANTHER" id="PTHR24186">
    <property type="entry name" value="PROTEIN PHOSPHATASE 1 REGULATORY SUBUNIT"/>
    <property type="match status" value="1"/>
</dbReference>
<keyword evidence="5" id="KW-0040">ANK repeat</keyword>
<keyword evidence="4 8" id="KW-1133">Transmembrane helix</keyword>
<proteinExistence type="predicted"/>
<feature type="region of interest" description="Disordered" evidence="7">
    <location>
        <begin position="1"/>
        <end position="26"/>
    </location>
</feature>
<feature type="transmembrane region" description="Helical" evidence="8">
    <location>
        <begin position="444"/>
        <end position="462"/>
    </location>
</feature>
<feature type="region of interest" description="Disordered" evidence="7">
    <location>
        <begin position="114"/>
        <end position="135"/>
    </location>
</feature>
<keyword evidence="11" id="KW-1185">Reference proteome</keyword>
<keyword evidence="2 8" id="KW-0812">Transmembrane</keyword>
<comment type="subcellular location">
    <subcellularLocation>
        <location evidence="1">Membrane</location>
        <topology evidence="1">Multi-pass membrane protein</topology>
    </subcellularLocation>
</comment>
<keyword evidence="3" id="KW-0677">Repeat</keyword>
<organism evidence="10 11">
    <name type="scientific">Setaria viridis</name>
    <name type="common">Green bristlegrass</name>
    <name type="synonym">Setaria italica subsp. viridis</name>
    <dbReference type="NCBI Taxonomy" id="4556"/>
    <lineage>
        <taxon>Eukaryota</taxon>
        <taxon>Viridiplantae</taxon>
        <taxon>Streptophyta</taxon>
        <taxon>Embryophyta</taxon>
        <taxon>Tracheophyta</taxon>
        <taxon>Spermatophyta</taxon>
        <taxon>Magnoliopsida</taxon>
        <taxon>Liliopsida</taxon>
        <taxon>Poales</taxon>
        <taxon>Poaceae</taxon>
        <taxon>PACMAD clade</taxon>
        <taxon>Panicoideae</taxon>
        <taxon>Panicodae</taxon>
        <taxon>Paniceae</taxon>
        <taxon>Cenchrinae</taxon>
        <taxon>Setaria</taxon>
    </lineage>
</organism>
<dbReference type="Proteomes" id="UP000298652">
    <property type="component" value="Chromosome 6"/>
</dbReference>
<dbReference type="InterPro" id="IPR002110">
    <property type="entry name" value="Ankyrin_rpt"/>
</dbReference>
<name>A0A4U6U2K2_SETVI</name>
<dbReference type="Pfam" id="PF13857">
    <property type="entry name" value="Ank_5"/>
    <property type="match status" value="1"/>
</dbReference>
<evidence type="ECO:0000259" key="9">
    <source>
        <dbReference type="Pfam" id="PF13962"/>
    </source>
</evidence>
<reference evidence="10" key="1">
    <citation type="submission" date="2019-03" db="EMBL/GenBank/DDBJ databases">
        <title>WGS assembly of Setaria viridis.</title>
        <authorList>
            <person name="Huang P."/>
            <person name="Jenkins J."/>
            <person name="Grimwood J."/>
            <person name="Barry K."/>
            <person name="Healey A."/>
            <person name="Mamidi S."/>
            <person name="Sreedasyam A."/>
            <person name="Shu S."/>
            <person name="Feldman M."/>
            <person name="Wu J."/>
            <person name="Yu Y."/>
            <person name="Chen C."/>
            <person name="Johnson J."/>
            <person name="Rokhsar D."/>
            <person name="Baxter I."/>
            <person name="Schmutz J."/>
            <person name="Brutnell T."/>
            <person name="Kellogg E."/>
        </authorList>
    </citation>
    <scope>NUCLEOTIDE SEQUENCE [LARGE SCALE GENOMIC DNA]</scope>
</reference>
<evidence type="ECO:0000256" key="7">
    <source>
        <dbReference type="SAM" id="MobiDB-lite"/>
    </source>
</evidence>
<evidence type="ECO:0000256" key="8">
    <source>
        <dbReference type="SAM" id="Phobius"/>
    </source>
</evidence>
<feature type="transmembrane region" description="Helical" evidence="8">
    <location>
        <begin position="550"/>
        <end position="569"/>
    </location>
</feature>
<dbReference type="PANTHER" id="PTHR24186:SF50">
    <property type="entry name" value="ANKYRIN REPEAT-CONTAINING PROTEIN ITN1-LIKE ISOFORM X1"/>
    <property type="match status" value="1"/>
</dbReference>
<dbReference type="EMBL" id="CM016557">
    <property type="protein sequence ID" value="TKW08475.1"/>
    <property type="molecule type" value="Genomic_DNA"/>
</dbReference>
<dbReference type="Gene3D" id="1.25.40.20">
    <property type="entry name" value="Ankyrin repeat-containing domain"/>
    <property type="match status" value="3"/>
</dbReference>
<accession>A0A4U6U2K2</accession>
<dbReference type="InterPro" id="IPR036770">
    <property type="entry name" value="Ankyrin_rpt-contain_sf"/>
</dbReference>
<evidence type="ECO:0000256" key="5">
    <source>
        <dbReference type="ARBA" id="ARBA00023043"/>
    </source>
</evidence>
<evidence type="ECO:0000256" key="2">
    <source>
        <dbReference type="ARBA" id="ARBA00022692"/>
    </source>
</evidence>
<dbReference type="AlphaFoldDB" id="A0A4U6U2K2"/>
<evidence type="ECO:0000256" key="4">
    <source>
        <dbReference type="ARBA" id="ARBA00022989"/>
    </source>
</evidence>
<feature type="transmembrane region" description="Helical" evidence="8">
    <location>
        <begin position="706"/>
        <end position="727"/>
    </location>
</feature>
<evidence type="ECO:0000256" key="3">
    <source>
        <dbReference type="ARBA" id="ARBA00022737"/>
    </source>
</evidence>
<protein>
    <recommendedName>
        <fullName evidence="9">PGG domain-containing protein</fullName>
    </recommendedName>
</protein>
<dbReference type="Pfam" id="PF00023">
    <property type="entry name" value="Ank"/>
    <property type="match status" value="1"/>
</dbReference>
<feature type="transmembrane region" description="Helical" evidence="8">
    <location>
        <begin position="630"/>
        <end position="651"/>
    </location>
</feature>
<evidence type="ECO:0000256" key="1">
    <source>
        <dbReference type="ARBA" id="ARBA00004141"/>
    </source>
</evidence>
<dbReference type="Pfam" id="PF13962">
    <property type="entry name" value="PGG"/>
    <property type="match status" value="1"/>
</dbReference>
<gene>
    <name evidence="10" type="ORF">SEVIR_6G030400v2</name>
</gene>
<dbReference type="SMART" id="SM00248">
    <property type="entry name" value="ANK"/>
    <property type="match status" value="7"/>
</dbReference>
<evidence type="ECO:0000313" key="11">
    <source>
        <dbReference type="Proteomes" id="UP000298652"/>
    </source>
</evidence>
<dbReference type="SUPFAM" id="SSF48403">
    <property type="entry name" value="Ankyrin repeat"/>
    <property type="match status" value="1"/>
</dbReference>
<evidence type="ECO:0000256" key="6">
    <source>
        <dbReference type="ARBA" id="ARBA00023136"/>
    </source>
</evidence>
<dbReference type="Gramene" id="TKW08475">
    <property type="protein sequence ID" value="TKW08475"/>
    <property type="gene ID" value="SEVIR_6G030400v2"/>
</dbReference>
<dbReference type="GO" id="GO:0005886">
    <property type="term" value="C:plasma membrane"/>
    <property type="evidence" value="ECO:0007669"/>
    <property type="project" value="TreeGrafter"/>
</dbReference>
<evidence type="ECO:0000313" key="10">
    <source>
        <dbReference type="EMBL" id="TKW08475.1"/>
    </source>
</evidence>
<feature type="domain" description="PGG" evidence="9">
    <location>
        <begin position="541"/>
        <end position="648"/>
    </location>
</feature>
<dbReference type="OMA" id="ERYITIF"/>